<name>C9YAI4_CURXX</name>
<organism evidence="1">
    <name type="scientific">Curvibacter symbiont subsp. Hydra magnipapillata</name>
    <dbReference type="NCBI Taxonomy" id="667019"/>
    <lineage>
        <taxon>Bacteria</taxon>
        <taxon>Pseudomonadati</taxon>
        <taxon>Pseudomonadota</taxon>
        <taxon>Betaproteobacteria</taxon>
        <taxon>Burkholderiales</taxon>
        <taxon>Comamonadaceae</taxon>
        <taxon>Curvibacter</taxon>
    </lineage>
</organism>
<dbReference type="AlphaFoldDB" id="C9YAI4"/>
<protein>
    <submittedName>
        <fullName evidence="1">Uncharacterized protein</fullName>
    </submittedName>
</protein>
<proteinExistence type="predicted"/>
<dbReference type="EMBL" id="FN543104">
    <property type="protein sequence ID" value="CBA29280.1"/>
    <property type="molecule type" value="Genomic_DNA"/>
</dbReference>
<evidence type="ECO:0000313" key="1">
    <source>
        <dbReference type="EMBL" id="CBA29280.1"/>
    </source>
</evidence>
<gene>
    <name evidence="1" type="ORF">Csp_A11350</name>
</gene>
<accession>C9YAI4</accession>
<reference evidence="1" key="1">
    <citation type="journal article" date="2010" name="Nature">
        <title>The dynamic genome of Hydra.</title>
        <authorList>
            <person name="Chapman J.A."/>
            <person name="Kirkness E.F."/>
            <person name="Simakov O."/>
            <person name="Hampson S.E."/>
            <person name="Mitros T."/>
            <person name="Weinmaier T."/>
            <person name="Rattei T."/>
            <person name="Balasubramanian P.G."/>
            <person name="Borman J."/>
            <person name="Busam D."/>
            <person name="Disbennett K."/>
            <person name="Pfannkoch C."/>
            <person name="Sumin N."/>
            <person name="Sutton G."/>
            <person name="Viswanathan L."/>
            <person name="Walenz B."/>
            <person name="Goodstein D.M."/>
            <person name="Hellsten U."/>
            <person name="Kawashima T."/>
            <person name="Prochnik S.E."/>
            <person name="Putnam N.H."/>
            <person name="Shu S."/>
            <person name="Blumberg B."/>
            <person name="Dana C.E."/>
            <person name="Gee L."/>
            <person name="Kibler D.F."/>
            <person name="Law L."/>
            <person name="Lindgens D."/>
            <person name="Martinez D.E."/>
            <person name="Peng J."/>
            <person name="Wigge P.A."/>
            <person name="Bertulat B."/>
            <person name="Guder C."/>
            <person name="Nakamura Y."/>
            <person name="Ozbek S."/>
            <person name="Watanabe H."/>
            <person name="Khalturin K."/>
            <person name="Hemmrich G."/>
            <person name="Franke A."/>
            <person name="Augustin R."/>
            <person name="Fraune S."/>
            <person name="Hayakawa E."/>
            <person name="Hayakawa S."/>
            <person name="Hirose M."/>
            <person name="Hwang J."/>
            <person name="Ikeo K."/>
            <person name="Nishimiya-Fujisawa C."/>
            <person name="Ogura A."/>
            <person name="Takahashi T."/>
            <person name="Steinmetz P.R."/>
            <person name="Zhang X."/>
            <person name="Aufschnaiter R."/>
            <person name="Eder M.K."/>
            <person name="Gorny A.K."/>
            <person name="Salvenmoser W."/>
            <person name="Heimberg A.M."/>
            <person name="Wheeler B.M."/>
            <person name="Peterson K.J."/>
            <person name="Boettger A."/>
            <person name="Tischler P."/>
            <person name="Wolf A."/>
            <person name="Gojobori T."/>
            <person name="Remington K.A."/>
            <person name="Strausberg R.L."/>
            <person name="Venter J."/>
            <person name="Technau U."/>
            <person name="Hobmayer B."/>
            <person name="Bosch T.C."/>
            <person name="Holstein T.W."/>
            <person name="Fujisawa T."/>
            <person name="Bode H.R."/>
            <person name="David C.N."/>
            <person name="Rokhsar D.S."/>
            <person name="Steele R.E."/>
        </authorList>
    </citation>
    <scope>NUCLEOTIDE SEQUENCE</scope>
</reference>
<sequence>MKTAMKKQTWRSFFPQKVNNSIRYFNFGATKVLHHDFKKS</sequence>